<evidence type="ECO:0000313" key="2">
    <source>
        <dbReference type="EMBL" id="PUZ40887.1"/>
    </source>
</evidence>
<sequence>MPKTAAPRGRRGRHDQLQGRRRPLLPPPRRRRGDRRGEAEHGAGRARRGAVEDDAAPVGKHVGEQRVVRAVVHGGQGSAQEGGQGAHGGVRVGVQVQQLRVGGDRRHGRQGRLGRLHRQLPAGEPGQPVHGEVRLHQRRTRRRCPSWFKCQSPWRRVEADQLPRVRGRPKIKKELSVRLRQLYVPSSEKNIGILFVWMAWFPSIKPIICIFVT</sequence>
<evidence type="ECO:0000256" key="1">
    <source>
        <dbReference type="SAM" id="MobiDB-lite"/>
    </source>
</evidence>
<name>A0A2T7CC22_9POAL</name>
<feature type="region of interest" description="Disordered" evidence="1">
    <location>
        <begin position="1"/>
        <end position="63"/>
    </location>
</feature>
<feature type="compositionally biased region" description="Basic residues" evidence="1">
    <location>
        <begin position="8"/>
        <end position="34"/>
    </location>
</feature>
<dbReference type="Gramene" id="PUZ40887">
    <property type="protein sequence ID" value="PUZ40887"/>
    <property type="gene ID" value="GQ55_9G458300"/>
</dbReference>
<gene>
    <name evidence="2" type="ORF">GQ55_9G458300</name>
</gene>
<dbReference type="EMBL" id="CM009757">
    <property type="protein sequence ID" value="PUZ40887.1"/>
    <property type="molecule type" value="Genomic_DNA"/>
</dbReference>
<protein>
    <submittedName>
        <fullName evidence="2">Uncharacterized protein</fullName>
    </submittedName>
</protein>
<evidence type="ECO:0000313" key="3">
    <source>
        <dbReference type="Proteomes" id="UP000244336"/>
    </source>
</evidence>
<dbReference type="Proteomes" id="UP000244336">
    <property type="component" value="Chromosome 9"/>
</dbReference>
<dbReference type="AlphaFoldDB" id="A0A2T7CC22"/>
<proteinExistence type="predicted"/>
<reference evidence="2 3" key="1">
    <citation type="submission" date="2018-04" db="EMBL/GenBank/DDBJ databases">
        <title>WGS assembly of Panicum hallii var. hallii HAL2.</title>
        <authorList>
            <person name="Lovell J."/>
            <person name="Jenkins J."/>
            <person name="Lowry D."/>
            <person name="Mamidi S."/>
            <person name="Sreedasyam A."/>
            <person name="Weng X."/>
            <person name="Barry K."/>
            <person name="Bonette J."/>
            <person name="Campitelli B."/>
            <person name="Daum C."/>
            <person name="Gordon S."/>
            <person name="Gould B."/>
            <person name="Lipzen A."/>
            <person name="MacQueen A."/>
            <person name="Palacio-Mejia J."/>
            <person name="Plott C."/>
            <person name="Shakirov E."/>
            <person name="Shu S."/>
            <person name="Yoshinaga Y."/>
            <person name="Zane M."/>
            <person name="Rokhsar D."/>
            <person name="Grimwood J."/>
            <person name="Schmutz J."/>
            <person name="Juenger T."/>
        </authorList>
    </citation>
    <scope>NUCLEOTIDE SEQUENCE [LARGE SCALE GENOMIC DNA]</scope>
    <source>
        <strain evidence="3">cv. HAL2</strain>
    </source>
</reference>
<organism evidence="2 3">
    <name type="scientific">Panicum hallii var. hallii</name>
    <dbReference type="NCBI Taxonomy" id="1504633"/>
    <lineage>
        <taxon>Eukaryota</taxon>
        <taxon>Viridiplantae</taxon>
        <taxon>Streptophyta</taxon>
        <taxon>Embryophyta</taxon>
        <taxon>Tracheophyta</taxon>
        <taxon>Spermatophyta</taxon>
        <taxon>Magnoliopsida</taxon>
        <taxon>Liliopsida</taxon>
        <taxon>Poales</taxon>
        <taxon>Poaceae</taxon>
        <taxon>PACMAD clade</taxon>
        <taxon>Panicoideae</taxon>
        <taxon>Panicodae</taxon>
        <taxon>Paniceae</taxon>
        <taxon>Panicinae</taxon>
        <taxon>Panicum</taxon>
        <taxon>Panicum sect. Panicum</taxon>
    </lineage>
</organism>
<keyword evidence="3" id="KW-1185">Reference proteome</keyword>
<accession>A0A2T7CC22</accession>